<dbReference type="PANTHER" id="PTHR47481:SF9">
    <property type="entry name" value="RETROTRANSPOSON GAG DOMAIN-CONTAINING PROTEIN"/>
    <property type="match status" value="1"/>
</dbReference>
<organism evidence="1 2">
    <name type="scientific">Populus tomentosa</name>
    <name type="common">Chinese white poplar</name>
    <dbReference type="NCBI Taxonomy" id="118781"/>
    <lineage>
        <taxon>Eukaryota</taxon>
        <taxon>Viridiplantae</taxon>
        <taxon>Streptophyta</taxon>
        <taxon>Embryophyta</taxon>
        <taxon>Tracheophyta</taxon>
        <taxon>Spermatophyta</taxon>
        <taxon>Magnoliopsida</taxon>
        <taxon>eudicotyledons</taxon>
        <taxon>Gunneridae</taxon>
        <taxon>Pentapetalae</taxon>
        <taxon>rosids</taxon>
        <taxon>fabids</taxon>
        <taxon>Malpighiales</taxon>
        <taxon>Salicaceae</taxon>
        <taxon>Saliceae</taxon>
        <taxon>Populus</taxon>
    </lineage>
</organism>
<accession>A0A8X7YJB1</accession>
<dbReference type="Proteomes" id="UP000886885">
    <property type="component" value="Chromosome 12A"/>
</dbReference>
<comment type="caution">
    <text evidence="1">The sequence shown here is derived from an EMBL/GenBank/DDBJ whole genome shotgun (WGS) entry which is preliminary data.</text>
</comment>
<dbReference type="PANTHER" id="PTHR47481">
    <property type="match status" value="1"/>
</dbReference>
<dbReference type="AlphaFoldDB" id="A0A8X7YJB1"/>
<reference evidence="1" key="1">
    <citation type="journal article" date="2020" name="bioRxiv">
        <title>Hybrid origin of Populus tomentosa Carr. identified through genome sequencing and phylogenomic analysis.</title>
        <authorList>
            <person name="An X."/>
            <person name="Gao K."/>
            <person name="Chen Z."/>
            <person name="Li J."/>
            <person name="Yang X."/>
            <person name="Yang X."/>
            <person name="Zhou J."/>
            <person name="Guo T."/>
            <person name="Zhao T."/>
            <person name="Huang S."/>
            <person name="Miao D."/>
            <person name="Khan W.U."/>
            <person name="Rao P."/>
            <person name="Ye M."/>
            <person name="Lei B."/>
            <person name="Liao W."/>
            <person name="Wang J."/>
            <person name="Ji L."/>
            <person name="Li Y."/>
            <person name="Guo B."/>
            <person name="Mustafa N.S."/>
            <person name="Li S."/>
            <person name="Yun Q."/>
            <person name="Keller S.R."/>
            <person name="Mao J."/>
            <person name="Zhang R."/>
            <person name="Strauss S.H."/>
        </authorList>
    </citation>
    <scope>NUCLEOTIDE SEQUENCE</scope>
    <source>
        <strain evidence="1">GM15</strain>
        <tissue evidence="1">Leaf</tissue>
    </source>
</reference>
<keyword evidence="2" id="KW-1185">Reference proteome</keyword>
<gene>
    <name evidence="1" type="ORF">POTOM_041838</name>
</gene>
<dbReference type="EMBL" id="JAAWWB010000023">
    <property type="protein sequence ID" value="KAG6753838.1"/>
    <property type="molecule type" value="Genomic_DNA"/>
</dbReference>
<sequence length="115" mass="13031">MASITDNFTINPEIHSNGYNLQAYIDGTIVCPLQTLHDPTIESSSTSITNPGFRRWFWQDNLLLHAILASVFEPILPLIATSSTARDAWLKTQRLFANQSQTRVMQLKEELTLIQ</sequence>
<name>A0A8X7YJB1_POPTO</name>
<dbReference type="OrthoDB" id="851830at2759"/>
<evidence type="ECO:0000313" key="1">
    <source>
        <dbReference type="EMBL" id="KAG6753838.1"/>
    </source>
</evidence>
<proteinExistence type="predicted"/>
<evidence type="ECO:0000313" key="2">
    <source>
        <dbReference type="Proteomes" id="UP000886885"/>
    </source>
</evidence>
<protein>
    <submittedName>
        <fullName evidence="1">Uncharacterized protein</fullName>
    </submittedName>
</protein>